<keyword evidence="3" id="KW-0809">Transit peptide</keyword>
<dbReference type="InterPro" id="IPR008011">
    <property type="entry name" value="Complex1_LYR_dom"/>
</dbReference>
<dbReference type="InterPro" id="IPR045293">
    <property type="entry name" value="Complex1_LYR_LYRM2"/>
</dbReference>
<dbReference type="OMA" id="YMRDWAR"/>
<evidence type="ECO:0000313" key="8">
    <source>
        <dbReference type="EMBL" id="CCX07932.1"/>
    </source>
</evidence>
<dbReference type="AlphaFoldDB" id="U4LC88"/>
<evidence type="ECO:0000313" key="9">
    <source>
        <dbReference type="Proteomes" id="UP000018144"/>
    </source>
</evidence>
<evidence type="ECO:0000256" key="5">
    <source>
        <dbReference type="ARBA" id="ARBA00026235"/>
    </source>
</evidence>
<dbReference type="Proteomes" id="UP000018144">
    <property type="component" value="Unassembled WGS sequence"/>
</dbReference>
<comment type="subcellular location">
    <subcellularLocation>
        <location evidence="1">Mitochondrion</location>
    </subcellularLocation>
</comment>
<dbReference type="CDD" id="cd20262">
    <property type="entry name" value="Complex1_LYR_LYRM2"/>
    <property type="match status" value="1"/>
</dbReference>
<dbReference type="eggNOG" id="ENOG502SAMX">
    <property type="taxonomic scope" value="Eukaryota"/>
</dbReference>
<gene>
    <name evidence="8" type="ORF">PCON_07521</name>
</gene>
<evidence type="ECO:0000256" key="3">
    <source>
        <dbReference type="ARBA" id="ARBA00022946"/>
    </source>
</evidence>
<keyword evidence="9" id="KW-1185">Reference proteome</keyword>
<accession>U4LC88</accession>
<dbReference type="Pfam" id="PF05347">
    <property type="entry name" value="Complex1_LYR"/>
    <property type="match status" value="1"/>
</dbReference>
<evidence type="ECO:0000256" key="2">
    <source>
        <dbReference type="ARBA" id="ARBA00009508"/>
    </source>
</evidence>
<dbReference type="PANTHER" id="PTHR13675">
    <property type="entry name" value="LYR MOTIF-CONTAINING PROTEIN 2"/>
    <property type="match status" value="1"/>
</dbReference>
<proteinExistence type="inferred from homology"/>
<comment type="function">
    <text evidence="6">Involved in efficient integration of the N-module into mitochondrial respiratory chain complex I.</text>
</comment>
<protein>
    <recommendedName>
        <fullName evidence="5">LYR motif-containing protein 2</fullName>
    </recommendedName>
</protein>
<sequence>MFSTTPNFAALSRKVPSLQHFIQRGRVLGLWRDILRATKKSRGKTELRAWAKSEFVRNREVQDLDHIKYLLSTGRKEFNEMSNYLG</sequence>
<dbReference type="STRING" id="1076935.U4LC88"/>
<comment type="similarity">
    <text evidence="2">Belongs to the complex I LYR family.</text>
</comment>
<dbReference type="EMBL" id="HF935383">
    <property type="protein sequence ID" value="CCX07932.1"/>
    <property type="molecule type" value="Genomic_DNA"/>
</dbReference>
<dbReference type="OrthoDB" id="74240at2759"/>
<name>U4LC88_PYROM</name>
<evidence type="ECO:0000256" key="6">
    <source>
        <dbReference type="ARBA" id="ARBA00044735"/>
    </source>
</evidence>
<reference evidence="8 9" key="1">
    <citation type="journal article" date="2013" name="PLoS Genet.">
        <title>The genome and development-dependent transcriptomes of Pyronema confluens: a window into fungal evolution.</title>
        <authorList>
            <person name="Traeger S."/>
            <person name="Altegoer F."/>
            <person name="Freitag M."/>
            <person name="Gabaldon T."/>
            <person name="Kempken F."/>
            <person name="Kumar A."/>
            <person name="Marcet-Houben M."/>
            <person name="Poggeler S."/>
            <person name="Stajich J.E."/>
            <person name="Nowrousian M."/>
        </authorList>
    </citation>
    <scope>NUCLEOTIDE SEQUENCE [LARGE SCALE GENOMIC DNA]</scope>
    <source>
        <strain evidence="9">CBS 100304</strain>
        <tissue evidence="8">Vegetative mycelium</tissue>
    </source>
</reference>
<evidence type="ECO:0000256" key="1">
    <source>
        <dbReference type="ARBA" id="ARBA00004173"/>
    </source>
</evidence>
<organism evidence="8 9">
    <name type="scientific">Pyronema omphalodes (strain CBS 100304)</name>
    <name type="common">Pyronema confluens</name>
    <dbReference type="NCBI Taxonomy" id="1076935"/>
    <lineage>
        <taxon>Eukaryota</taxon>
        <taxon>Fungi</taxon>
        <taxon>Dikarya</taxon>
        <taxon>Ascomycota</taxon>
        <taxon>Pezizomycotina</taxon>
        <taxon>Pezizomycetes</taxon>
        <taxon>Pezizales</taxon>
        <taxon>Pyronemataceae</taxon>
        <taxon>Pyronema</taxon>
    </lineage>
</organism>
<keyword evidence="4" id="KW-0496">Mitochondrion</keyword>
<dbReference type="GO" id="GO:0005739">
    <property type="term" value="C:mitochondrion"/>
    <property type="evidence" value="ECO:0007669"/>
    <property type="project" value="UniProtKB-SubCell"/>
</dbReference>
<feature type="domain" description="Complex 1 LYR protein" evidence="7">
    <location>
        <begin position="26"/>
        <end position="79"/>
    </location>
</feature>
<dbReference type="PANTHER" id="PTHR13675:SF0">
    <property type="entry name" value="LYR MOTIF-CONTAINING PROTEIN 2"/>
    <property type="match status" value="1"/>
</dbReference>
<evidence type="ECO:0000256" key="4">
    <source>
        <dbReference type="ARBA" id="ARBA00023128"/>
    </source>
</evidence>
<evidence type="ECO:0000259" key="7">
    <source>
        <dbReference type="Pfam" id="PF05347"/>
    </source>
</evidence>